<protein>
    <submittedName>
        <fullName evidence="3">Translation initiation factor IF-2-like</fullName>
    </submittedName>
</protein>
<evidence type="ECO:0000313" key="3">
    <source>
        <dbReference type="RefSeq" id="XP_027475097.1"/>
    </source>
</evidence>
<reference evidence="3" key="1">
    <citation type="submission" date="2025-08" db="UniProtKB">
        <authorList>
            <consortium name="RefSeq"/>
        </authorList>
    </citation>
    <scope>IDENTIFICATION</scope>
    <source>
        <tissue evidence="3">Blood</tissue>
    </source>
</reference>
<evidence type="ECO:0000313" key="2">
    <source>
        <dbReference type="Proteomes" id="UP000515165"/>
    </source>
</evidence>
<name>A0A6J2F7M8_ZALCA</name>
<feature type="compositionally biased region" description="Low complexity" evidence="1">
    <location>
        <begin position="134"/>
        <end position="146"/>
    </location>
</feature>
<feature type="compositionally biased region" description="Polar residues" evidence="1">
    <location>
        <begin position="59"/>
        <end position="72"/>
    </location>
</feature>
<feature type="compositionally biased region" description="Low complexity" evidence="1">
    <location>
        <begin position="250"/>
        <end position="269"/>
    </location>
</feature>
<feature type="region of interest" description="Disordered" evidence="1">
    <location>
        <begin position="1"/>
        <end position="75"/>
    </location>
</feature>
<dbReference type="AlphaFoldDB" id="A0A6J2F7M8"/>
<organism evidence="2 3">
    <name type="scientific">Zalophus californianus</name>
    <name type="common">California sealion</name>
    <dbReference type="NCBI Taxonomy" id="9704"/>
    <lineage>
        <taxon>Eukaryota</taxon>
        <taxon>Metazoa</taxon>
        <taxon>Chordata</taxon>
        <taxon>Craniata</taxon>
        <taxon>Vertebrata</taxon>
        <taxon>Euteleostomi</taxon>
        <taxon>Mammalia</taxon>
        <taxon>Eutheria</taxon>
        <taxon>Laurasiatheria</taxon>
        <taxon>Carnivora</taxon>
        <taxon>Caniformia</taxon>
        <taxon>Pinnipedia</taxon>
        <taxon>Otariidae</taxon>
        <taxon>Zalophus</taxon>
    </lineage>
</organism>
<keyword evidence="2" id="KW-1185">Reference proteome</keyword>
<feature type="region of interest" description="Disordered" evidence="1">
    <location>
        <begin position="91"/>
        <end position="299"/>
    </location>
</feature>
<dbReference type="KEGG" id="zca:113936237"/>
<feature type="compositionally biased region" description="Low complexity" evidence="1">
    <location>
        <begin position="228"/>
        <end position="239"/>
    </location>
</feature>
<proteinExistence type="predicted"/>
<dbReference type="GeneID" id="113936237"/>
<feature type="compositionally biased region" description="Polar residues" evidence="1">
    <location>
        <begin position="8"/>
        <end position="35"/>
    </location>
</feature>
<feature type="compositionally biased region" description="Pro residues" evidence="1">
    <location>
        <begin position="287"/>
        <end position="299"/>
    </location>
</feature>
<accession>A0A6J2F7M8</accession>
<feature type="compositionally biased region" description="Pro residues" evidence="1">
    <location>
        <begin position="186"/>
        <end position="210"/>
    </location>
</feature>
<gene>
    <name evidence="3" type="primary">LOC113936237</name>
</gene>
<sequence length="299" mass="30756">MNQERGRHQNYTMLPQHSISKSGCRFQNTGPQSSRLPAVVPAPNVRPDFGDGRHPELPSSASSADPTQPGTNSRRRLLTAVCSDRQKQAHFPITRGADVGPHAWGPSAQGPSERHGVRRHHDPRNAWRRVRDGAPSCACTAASEATTRGKASLGGMSPRRGSTDSGRPVPLPGPDTEAGAGCSASAPPPPPPTAPGPRPPPPRRPTPGPGPQGREPLGPPGSGGGTAGRARGTSASLRRAPGRGRRRRTPGGADTRAGGQGPGPASQGPNLCGGDSVSPRALSVPSPRRPPGAPNPRAD</sequence>
<feature type="compositionally biased region" description="Basic residues" evidence="1">
    <location>
        <begin position="240"/>
        <end position="249"/>
    </location>
</feature>
<dbReference type="RefSeq" id="XP_027475097.1">
    <property type="nucleotide sequence ID" value="XM_027619296.1"/>
</dbReference>
<dbReference type="Proteomes" id="UP000515165">
    <property type="component" value="Chromosome 17"/>
</dbReference>
<feature type="compositionally biased region" description="Basic and acidic residues" evidence="1">
    <location>
        <begin position="123"/>
        <end position="132"/>
    </location>
</feature>
<evidence type="ECO:0000256" key="1">
    <source>
        <dbReference type="SAM" id="MobiDB-lite"/>
    </source>
</evidence>